<evidence type="ECO:0000313" key="2">
    <source>
        <dbReference type="EMBL" id="QTR03405.1"/>
    </source>
</evidence>
<evidence type="ECO:0000313" key="1">
    <source>
        <dbReference type="EMBL" id="MBM7815159.1"/>
    </source>
</evidence>
<organism evidence="2 3">
    <name type="scientific">Saccharothrix algeriensis</name>
    <dbReference type="NCBI Taxonomy" id="173560"/>
    <lineage>
        <taxon>Bacteria</taxon>
        <taxon>Bacillati</taxon>
        <taxon>Actinomycetota</taxon>
        <taxon>Actinomycetes</taxon>
        <taxon>Pseudonocardiales</taxon>
        <taxon>Pseudonocardiaceae</taxon>
        <taxon>Saccharothrix</taxon>
    </lineage>
</organism>
<accession>A0A8T8HXU3</accession>
<dbReference type="EMBL" id="CP072788">
    <property type="protein sequence ID" value="QTR03405.1"/>
    <property type="molecule type" value="Genomic_DNA"/>
</dbReference>
<dbReference type="AlphaFoldDB" id="A0A8T8HXU3"/>
<evidence type="ECO:0000313" key="3">
    <source>
        <dbReference type="Proteomes" id="UP000671828"/>
    </source>
</evidence>
<keyword evidence="4" id="KW-1185">Reference proteome</keyword>
<name>A0A8T8HXU3_9PSEU</name>
<reference evidence="2" key="2">
    <citation type="submission" date="2021-04" db="EMBL/GenBank/DDBJ databases">
        <title>Saccharothrix algeriensis WGS.</title>
        <authorList>
            <person name="Stuskova K."/>
            <person name="Hakalova E."/>
            <person name="Tebbal A.B."/>
            <person name="Eichmeier A."/>
        </authorList>
    </citation>
    <scope>NUCLEOTIDE SEQUENCE</scope>
    <source>
        <strain evidence="2">NRRL B-24137</strain>
    </source>
</reference>
<dbReference type="Proteomes" id="UP000671828">
    <property type="component" value="Chromosome"/>
</dbReference>
<protein>
    <submittedName>
        <fullName evidence="2">Uncharacterized protein</fullName>
    </submittedName>
</protein>
<evidence type="ECO:0000313" key="4">
    <source>
        <dbReference type="Proteomes" id="UP001195724"/>
    </source>
</evidence>
<reference evidence="1 4" key="1">
    <citation type="submission" date="2021-01" db="EMBL/GenBank/DDBJ databases">
        <title>Sequencing the genomes of 1000 actinobacteria strains.</title>
        <authorList>
            <person name="Klenk H.-P."/>
        </authorList>
    </citation>
    <scope>NUCLEOTIDE SEQUENCE [LARGE SCALE GENOMIC DNA]</scope>
    <source>
        <strain evidence="1 4">DSM 44581</strain>
    </source>
</reference>
<dbReference type="EMBL" id="JAFBCL010000001">
    <property type="protein sequence ID" value="MBM7815159.1"/>
    <property type="molecule type" value="Genomic_DNA"/>
</dbReference>
<dbReference type="Proteomes" id="UP001195724">
    <property type="component" value="Unassembled WGS sequence"/>
</dbReference>
<proteinExistence type="predicted"/>
<sequence>MPDGGRPSEPGAPGVRCAERAVGGVRLPRDVPVEDFLSGFSMVTLPPRGRESA</sequence>
<gene>
    <name evidence="2" type="ORF">J7S33_31610</name>
    <name evidence="1" type="ORF">JOE68_006024</name>
</gene>